<dbReference type="Proteomes" id="UP000315648">
    <property type="component" value="Unassembled WGS sequence"/>
</dbReference>
<comment type="caution">
    <text evidence="2">The sequence shown here is derived from an EMBL/GenBank/DDBJ whole genome shotgun (WGS) entry which is preliminary data.</text>
</comment>
<dbReference type="EMBL" id="VMBG01000002">
    <property type="protein sequence ID" value="TSJ77506.1"/>
    <property type="molecule type" value="Genomic_DNA"/>
</dbReference>
<feature type="domain" description="AAA+ ATPase" evidence="1">
    <location>
        <begin position="240"/>
        <end position="416"/>
    </location>
</feature>
<dbReference type="SUPFAM" id="SSF52540">
    <property type="entry name" value="P-loop containing nucleoside triphosphate hydrolases"/>
    <property type="match status" value="1"/>
</dbReference>
<reference evidence="2 3" key="1">
    <citation type="submission" date="2019-07" db="EMBL/GenBank/DDBJ databases">
        <title>Description of 53C-WASEF.</title>
        <authorList>
            <person name="Pitt A."/>
            <person name="Hahn M.W."/>
        </authorList>
    </citation>
    <scope>NUCLEOTIDE SEQUENCE [LARGE SCALE GENOMIC DNA]</scope>
    <source>
        <strain evidence="2 3">53C-WASEF</strain>
    </source>
</reference>
<dbReference type="OrthoDB" id="3193269at2"/>
<dbReference type="Pfam" id="PF09848">
    <property type="entry name" value="SLFN-g3_helicase"/>
    <property type="match status" value="1"/>
</dbReference>
<name>A0A556QLI8_9BACT</name>
<organism evidence="2 3">
    <name type="scientific">Rariglobus hedericola</name>
    <dbReference type="NCBI Taxonomy" id="2597822"/>
    <lineage>
        <taxon>Bacteria</taxon>
        <taxon>Pseudomonadati</taxon>
        <taxon>Verrucomicrobiota</taxon>
        <taxon>Opitutia</taxon>
        <taxon>Opitutales</taxon>
        <taxon>Opitutaceae</taxon>
        <taxon>Rariglobus</taxon>
    </lineage>
</organism>
<evidence type="ECO:0000313" key="3">
    <source>
        <dbReference type="Proteomes" id="UP000315648"/>
    </source>
</evidence>
<gene>
    <name evidence="2" type="ORF">FPL22_15580</name>
</gene>
<dbReference type="Gene3D" id="3.40.50.300">
    <property type="entry name" value="P-loop containing nucleotide triphosphate hydrolases"/>
    <property type="match status" value="1"/>
</dbReference>
<keyword evidence="3" id="KW-1185">Reference proteome</keyword>
<dbReference type="SMART" id="SM00382">
    <property type="entry name" value="AAA"/>
    <property type="match status" value="1"/>
</dbReference>
<protein>
    <submittedName>
        <fullName evidence="2">DUF2075 domain-containing protein</fullName>
    </submittedName>
</protein>
<dbReference type="AlphaFoldDB" id="A0A556QLI8"/>
<proteinExistence type="predicted"/>
<accession>A0A556QLI8</accession>
<dbReference type="InterPro" id="IPR027417">
    <property type="entry name" value="P-loop_NTPase"/>
</dbReference>
<dbReference type="InterPro" id="IPR018647">
    <property type="entry name" value="SLFN_3-like_DNA/RNA_helicase"/>
</dbReference>
<evidence type="ECO:0000259" key="1">
    <source>
        <dbReference type="SMART" id="SM00382"/>
    </source>
</evidence>
<sequence>MEQITRNLANDSCGWASSFPIFQGATIDEVIGSLSAYISDASPEQFRAWKGYIKPLQNECAGFLTTQPRAVSYGAVLEYLMPESSKRVDAVLLISGAVLVVELKGDGNYQPDYIEQAADYARRLYWYHSLCGEEQVRVHSLLVSYGELLPDKVREFHTLTHLSRLRDAVARFDRPNESEPIPVDKFIAPEVCQPAPSLVQAARQFFANNALPRIKRIDDVTRGAVNRVVAEIHDAHKQKRRKLVLVSGVPGAGKTFVGLQIAHESFLDDLAEVNAAGAKPTSPAVFLSGNGPLVDVLQYELKRAGGDGRVFVRGVKEFVERYSKKKSGPPPHHVLIFDEAQRAWDEHKVRTKHKDASAVSEPETFVRFAEKVPGWSVVMGLIGTGQEIHSGEEGGVGLWAEAVNKSSLEWEVVAPETFRSVFAGTKAKFSGYEELHLAKSVRFHFAAGLSDWAAGIVGDTVPASTLAKLAQSLIHEGYQIRITRSLDRARQFLWEKYRHTPDARFGLLASSRDKNLDLTGVDASRFLRTGPWYAEPENSPSSCRRLQGAITEFSAQGLELDHTLVVWGNDFLKKAGEWDASQAKQYQKKSAVKNPLQLRRNAYRVLLTRGREGMILCLPAIISELDETYAFLVEAGCEVLG</sequence>
<evidence type="ECO:0000313" key="2">
    <source>
        <dbReference type="EMBL" id="TSJ77506.1"/>
    </source>
</evidence>
<dbReference type="InterPro" id="IPR003593">
    <property type="entry name" value="AAA+_ATPase"/>
</dbReference>
<dbReference type="RefSeq" id="WP_144353927.1">
    <property type="nucleotide sequence ID" value="NZ_CBCRVV010000008.1"/>
</dbReference>